<evidence type="ECO:0000256" key="1">
    <source>
        <dbReference type="SAM" id="Coils"/>
    </source>
</evidence>
<dbReference type="EMBL" id="CACVBM020001717">
    <property type="protein sequence ID" value="CAA7057951.1"/>
    <property type="molecule type" value="Genomic_DNA"/>
</dbReference>
<feature type="signal peptide" evidence="3">
    <location>
        <begin position="1"/>
        <end position="26"/>
    </location>
</feature>
<reference evidence="4" key="1">
    <citation type="submission" date="2020-01" db="EMBL/GenBank/DDBJ databases">
        <authorList>
            <person name="Mishra B."/>
        </authorList>
    </citation>
    <scope>NUCLEOTIDE SEQUENCE [LARGE SCALE GENOMIC DNA]</scope>
</reference>
<feature type="coiled-coil region" evidence="1">
    <location>
        <begin position="697"/>
        <end position="742"/>
    </location>
</feature>
<feature type="region of interest" description="Disordered" evidence="2">
    <location>
        <begin position="246"/>
        <end position="266"/>
    </location>
</feature>
<evidence type="ECO:0000256" key="2">
    <source>
        <dbReference type="SAM" id="MobiDB-lite"/>
    </source>
</evidence>
<feature type="coiled-coil region" evidence="1">
    <location>
        <begin position="437"/>
        <end position="472"/>
    </location>
</feature>
<comment type="caution">
    <text evidence="4">The sequence shown here is derived from an EMBL/GenBank/DDBJ whole genome shotgun (WGS) entry which is preliminary data.</text>
</comment>
<evidence type="ECO:0000256" key="3">
    <source>
        <dbReference type="SAM" id="SignalP"/>
    </source>
</evidence>
<organism evidence="4 5">
    <name type="scientific">Microthlaspi erraticum</name>
    <dbReference type="NCBI Taxonomy" id="1685480"/>
    <lineage>
        <taxon>Eukaryota</taxon>
        <taxon>Viridiplantae</taxon>
        <taxon>Streptophyta</taxon>
        <taxon>Embryophyta</taxon>
        <taxon>Tracheophyta</taxon>
        <taxon>Spermatophyta</taxon>
        <taxon>Magnoliopsida</taxon>
        <taxon>eudicotyledons</taxon>
        <taxon>Gunneridae</taxon>
        <taxon>Pentapetalae</taxon>
        <taxon>rosids</taxon>
        <taxon>malvids</taxon>
        <taxon>Brassicales</taxon>
        <taxon>Brassicaceae</taxon>
        <taxon>Coluteocarpeae</taxon>
        <taxon>Microthlaspi</taxon>
    </lineage>
</organism>
<feature type="region of interest" description="Disordered" evidence="2">
    <location>
        <begin position="52"/>
        <end position="82"/>
    </location>
</feature>
<dbReference type="Proteomes" id="UP000467841">
    <property type="component" value="Unassembled WGS sequence"/>
</dbReference>
<feature type="region of interest" description="Disordered" evidence="2">
    <location>
        <begin position="325"/>
        <end position="422"/>
    </location>
</feature>
<feature type="compositionally biased region" description="Basic and acidic residues" evidence="2">
    <location>
        <begin position="379"/>
        <end position="390"/>
    </location>
</feature>
<feature type="compositionally biased region" description="Basic and acidic residues" evidence="2">
    <location>
        <begin position="332"/>
        <end position="341"/>
    </location>
</feature>
<evidence type="ECO:0000313" key="5">
    <source>
        <dbReference type="Proteomes" id="UP000467841"/>
    </source>
</evidence>
<evidence type="ECO:0000313" key="4">
    <source>
        <dbReference type="EMBL" id="CAA7057951.1"/>
    </source>
</evidence>
<accession>A0A6D2KU47</accession>
<keyword evidence="5" id="KW-1185">Reference proteome</keyword>
<dbReference type="OrthoDB" id="1099858at2759"/>
<feature type="compositionally biased region" description="Basic and acidic residues" evidence="2">
    <location>
        <begin position="412"/>
        <end position="422"/>
    </location>
</feature>
<keyword evidence="1" id="KW-0175">Coiled coil</keyword>
<name>A0A6D2KU47_9BRAS</name>
<feature type="compositionally biased region" description="Polar residues" evidence="2">
    <location>
        <begin position="65"/>
        <end position="82"/>
    </location>
</feature>
<gene>
    <name evidence="4" type="ORF">MERR_LOCUS45187</name>
</gene>
<proteinExistence type="predicted"/>
<dbReference type="AlphaFoldDB" id="A0A6D2KU47"/>
<feature type="chain" id="PRO_5025486941" description="TSA1-like protein" evidence="3">
    <location>
        <begin position="27"/>
        <end position="768"/>
    </location>
</feature>
<keyword evidence="3" id="KW-0732">Signal</keyword>
<sequence length="768" mass="85502">MGTKLLALSLSLSLCLVLSSFYEVSCQDEGSRGLTLDLIEQEYQANVNSLQVNEEADQSAKKQSENQTSSQKNSTVTDNNTISLSLSEEPVETLKDSVDTPAQLGAVTDEVTRSSMLDRIEKEFEAHINELNQAGSDGINNKVDESKDDEAAKRRKILEAIEREFEAATAGFEQLKIGDSTQGKDDEASAKRQSMLEEIEREFEEATKDLEQLKADDLTGINDEEHAARRQKMLEEIEREFEAATKGLEELRDSTSSTDDESYSAKRVNMLDEIEREFEAATSGLKQLKINAHTPVEDDNKEQAAKRQKMLEAIEREFEAVTESFTQLEDLAENKDDEGQSAKRQSMLDEIEREFEAATSELKQLKLEDSSEQSAKRNRMLEAIEREFEAATKGLQEPQSNESTEGKDDDEQSAKRKSMLDAIEREFEAATRGLTEIKNYEEKAENKRNSMLEAIEREFEEATSAKTDEKDSAAKIPPTIVQKSYSGGYNAGVESLLKPADGVCGCFNQDKDGLKADTDSSINLAEILAEESNSKGSESCSLTTSLKNLFHTHRKETPSKVGKVLGSSVTSTASESSATSESIESLKQTLKKLRGLTARDLVNHPNFDEIIATGTRYEVLSSASIGYISLLAKYKTVIKEGLEASQRVQIAQTRAKLLKETALEKQRSVDSVFSSAKSLAQRGDALYVRILAIKKLLVKLEAEKLNVDSQFKSLETDLSQLLKEASQAYEEYHEAVRKAKDEQAAEEFALETTKRAEHIWVEFLSSLN</sequence>
<evidence type="ECO:0008006" key="6">
    <source>
        <dbReference type="Google" id="ProtNLM"/>
    </source>
</evidence>
<protein>
    <recommendedName>
        <fullName evidence="6">TSA1-like protein</fullName>
    </recommendedName>
</protein>